<sequence length="156" mass="17491">MDQTQLLATLEDLISQWEHEVVEFKAANDEYSTDKIGQYFSALANESNLQGVEGAWLVFGIHDRSRSVVGTNYRQVHERLQSIKQQIGQATDPGVSFRGVYEVAHPNGRVVMFHIPASPQGMPIAWKGHYYARNGESLVPLDLIKRGIHLGAQGFR</sequence>
<dbReference type="InterPro" id="IPR007421">
    <property type="entry name" value="Schlafen_AlbA_2_dom"/>
</dbReference>
<gene>
    <name evidence="2" type="ORF">FQ154_08300</name>
</gene>
<dbReference type="OrthoDB" id="9805115at2"/>
<dbReference type="Pfam" id="PF04326">
    <property type="entry name" value="SLFN_AlbA_2"/>
    <property type="match status" value="1"/>
</dbReference>
<reference evidence="2 3" key="1">
    <citation type="submission" date="2019-07" db="EMBL/GenBank/DDBJ databases">
        <title>Analysis of the biochemical properties, biological activity and biotechnological potential of siderophores and biosurfactants produced by Antarctic psychrotolerant bacteria.</title>
        <authorList>
            <person name="Styczynski M."/>
            <person name="Krucon T."/>
            <person name="Decewicz P."/>
            <person name="Dziewit L."/>
        </authorList>
    </citation>
    <scope>NUCLEOTIDE SEQUENCE [LARGE SCALE GENOMIC DNA]</scope>
    <source>
        <strain evidence="2 3">ANT_H27</strain>
    </source>
</reference>
<dbReference type="GO" id="GO:0005524">
    <property type="term" value="F:ATP binding"/>
    <property type="evidence" value="ECO:0007669"/>
    <property type="project" value="UniProtKB-KW"/>
</dbReference>
<dbReference type="EMBL" id="VOBL01000007">
    <property type="protein sequence ID" value="KAA0977303.1"/>
    <property type="molecule type" value="Genomic_DNA"/>
</dbReference>
<dbReference type="Proteomes" id="UP000323856">
    <property type="component" value="Unassembled WGS sequence"/>
</dbReference>
<evidence type="ECO:0000313" key="3">
    <source>
        <dbReference type="Proteomes" id="UP000323856"/>
    </source>
</evidence>
<feature type="domain" description="Schlafen AlbA-2" evidence="1">
    <location>
        <begin position="18"/>
        <end position="141"/>
    </location>
</feature>
<keyword evidence="2" id="KW-0067">ATP-binding</keyword>
<name>A0A5B0EEJ9_9MICC</name>
<organism evidence="2 3">
    <name type="scientific">Paeniglutamicibacter gangotriensis</name>
    <dbReference type="NCBI Taxonomy" id="254787"/>
    <lineage>
        <taxon>Bacteria</taxon>
        <taxon>Bacillati</taxon>
        <taxon>Actinomycetota</taxon>
        <taxon>Actinomycetes</taxon>
        <taxon>Micrococcales</taxon>
        <taxon>Micrococcaceae</taxon>
        <taxon>Paeniglutamicibacter</taxon>
    </lineage>
</organism>
<dbReference type="PANTHER" id="PTHR30595:SF6">
    <property type="entry name" value="SCHLAFEN ALBA-2 DOMAIN-CONTAINING PROTEIN"/>
    <property type="match status" value="1"/>
</dbReference>
<dbReference type="Gene3D" id="3.30.950.30">
    <property type="entry name" value="Schlafen, AAA domain"/>
    <property type="match status" value="1"/>
</dbReference>
<evidence type="ECO:0000259" key="1">
    <source>
        <dbReference type="Pfam" id="PF04326"/>
    </source>
</evidence>
<protein>
    <submittedName>
        <fullName evidence="2">ATP-binding protein</fullName>
    </submittedName>
</protein>
<accession>A0A5B0EEJ9</accession>
<proteinExistence type="predicted"/>
<evidence type="ECO:0000313" key="2">
    <source>
        <dbReference type="EMBL" id="KAA0977303.1"/>
    </source>
</evidence>
<dbReference type="RefSeq" id="WP_149619351.1">
    <property type="nucleotide sequence ID" value="NZ_VOBL01000007.1"/>
</dbReference>
<dbReference type="AlphaFoldDB" id="A0A5B0EEJ9"/>
<comment type="caution">
    <text evidence="2">The sequence shown here is derived from an EMBL/GenBank/DDBJ whole genome shotgun (WGS) entry which is preliminary data.</text>
</comment>
<dbReference type="PANTHER" id="PTHR30595">
    <property type="entry name" value="GLPR-RELATED TRANSCRIPTIONAL REPRESSOR"/>
    <property type="match status" value="1"/>
</dbReference>
<dbReference type="InterPro" id="IPR038461">
    <property type="entry name" value="Schlafen_AlbA_2_dom_sf"/>
</dbReference>
<keyword evidence="2" id="KW-0547">Nucleotide-binding</keyword>